<keyword evidence="3" id="KW-1185">Reference proteome</keyword>
<dbReference type="OrthoDB" id="3251634at2759"/>
<dbReference type="Proteomes" id="UP000054279">
    <property type="component" value="Unassembled WGS sequence"/>
</dbReference>
<organism evidence="1 3">
    <name type="scientific">Sphaerobolus stellatus (strain SS14)</name>
    <dbReference type="NCBI Taxonomy" id="990650"/>
    <lineage>
        <taxon>Eukaryota</taxon>
        <taxon>Fungi</taxon>
        <taxon>Dikarya</taxon>
        <taxon>Basidiomycota</taxon>
        <taxon>Agaricomycotina</taxon>
        <taxon>Agaricomycetes</taxon>
        <taxon>Phallomycetidae</taxon>
        <taxon>Geastrales</taxon>
        <taxon>Sphaerobolaceae</taxon>
        <taxon>Sphaerobolus</taxon>
    </lineage>
</organism>
<evidence type="ECO:0000313" key="1">
    <source>
        <dbReference type="EMBL" id="KIJ34434.1"/>
    </source>
</evidence>
<evidence type="ECO:0000313" key="3">
    <source>
        <dbReference type="Proteomes" id="UP000054279"/>
    </source>
</evidence>
<proteinExistence type="predicted"/>
<protein>
    <submittedName>
        <fullName evidence="1">Uncharacterized protein</fullName>
    </submittedName>
</protein>
<dbReference type="EMBL" id="KN837199">
    <property type="protein sequence ID" value="KIJ34434.1"/>
    <property type="molecule type" value="Genomic_DNA"/>
</dbReference>
<dbReference type="EMBL" id="KN837108">
    <property type="protein sequence ID" value="KIJ46130.1"/>
    <property type="molecule type" value="Genomic_DNA"/>
</dbReference>
<reference evidence="1 3" key="1">
    <citation type="submission" date="2014-06" db="EMBL/GenBank/DDBJ databases">
        <title>Evolutionary Origins and Diversification of the Mycorrhizal Mutualists.</title>
        <authorList>
            <consortium name="DOE Joint Genome Institute"/>
            <consortium name="Mycorrhizal Genomics Consortium"/>
            <person name="Kohler A."/>
            <person name="Kuo A."/>
            <person name="Nagy L.G."/>
            <person name="Floudas D."/>
            <person name="Copeland A."/>
            <person name="Barry K.W."/>
            <person name="Cichocki N."/>
            <person name="Veneault-Fourrey C."/>
            <person name="LaButti K."/>
            <person name="Lindquist E.A."/>
            <person name="Lipzen A."/>
            <person name="Lundell T."/>
            <person name="Morin E."/>
            <person name="Murat C."/>
            <person name="Riley R."/>
            <person name="Ohm R."/>
            <person name="Sun H."/>
            <person name="Tunlid A."/>
            <person name="Henrissat B."/>
            <person name="Grigoriev I.V."/>
            <person name="Hibbett D.S."/>
            <person name="Martin F."/>
        </authorList>
    </citation>
    <scope>NUCLEOTIDE SEQUENCE [LARGE SCALE GENOMIC DNA]</scope>
    <source>
        <strain evidence="1 3">SS14</strain>
    </source>
</reference>
<dbReference type="HOGENOM" id="CLU_2401068_0_0_1"/>
<evidence type="ECO:0000313" key="2">
    <source>
        <dbReference type="EMBL" id="KIJ46130.1"/>
    </source>
</evidence>
<gene>
    <name evidence="2" type="ORF">M422DRAFT_250160</name>
    <name evidence="1" type="ORF">M422DRAFT_263386</name>
</gene>
<name>A0A0C9UHW9_SPHS4</name>
<accession>A0A0C9UHW9</accession>
<sequence length="93" mass="9965">MSPPMDPLMEEVFVNFAQDFDNFTILSGEVVNSGTFQNVSLVQGITATLGIIPLGSLDVESDVVVTVAGKKITVEGLKQNNVTTSYDIDLSEL</sequence>
<dbReference type="AlphaFoldDB" id="A0A0C9UHW9"/>